<evidence type="ECO:0000313" key="1">
    <source>
        <dbReference type="EMBL" id="NWE88023.1"/>
    </source>
</evidence>
<accession>A0A7Y8FZA9</accession>
<dbReference type="AlphaFoldDB" id="A0A7Y8FZA9"/>
<organism evidence="1 2">
    <name type="scientific">Pseudomonas reactans</name>
    <dbReference type="NCBI Taxonomy" id="117680"/>
    <lineage>
        <taxon>Bacteria</taxon>
        <taxon>Pseudomonadati</taxon>
        <taxon>Pseudomonadota</taxon>
        <taxon>Gammaproteobacteria</taxon>
        <taxon>Pseudomonadales</taxon>
        <taxon>Pseudomonadaceae</taxon>
        <taxon>Pseudomonas</taxon>
    </lineage>
</organism>
<comment type="caution">
    <text evidence="1">The sequence shown here is derived from an EMBL/GenBank/DDBJ whole genome shotgun (WGS) entry which is preliminary data.</text>
</comment>
<name>A0A7Y8FZA9_9PSED</name>
<sequence>MLAGKGIRQQADSFCGSKKYFAMAVTGFENSANYLSDLKHSALLH</sequence>
<evidence type="ECO:0000313" key="2">
    <source>
        <dbReference type="Proteomes" id="UP000585226"/>
    </source>
</evidence>
<proteinExistence type="predicted"/>
<dbReference type="EMBL" id="JACASD010000016">
    <property type="protein sequence ID" value="NWE88023.1"/>
    <property type="molecule type" value="Genomic_DNA"/>
</dbReference>
<dbReference type="Proteomes" id="UP000585226">
    <property type="component" value="Unassembled WGS sequence"/>
</dbReference>
<dbReference type="RefSeq" id="WP_158491242.1">
    <property type="nucleotide sequence ID" value="NZ_JACASD010000016.1"/>
</dbReference>
<gene>
    <name evidence="1" type="ORF">HX893_07770</name>
</gene>
<reference evidence="1 2" key="1">
    <citation type="submission" date="2020-04" db="EMBL/GenBank/DDBJ databases">
        <title>Molecular characterization of pseudomonads from Agaricus bisporus reveal novel blotch 2 pathogens in Western Europe.</title>
        <authorList>
            <person name="Taparia T."/>
            <person name="Krijger M."/>
            <person name="Haynes E."/>
            <person name="Elpinstone J.G."/>
            <person name="Noble R."/>
            <person name="Van Der Wolf J."/>
        </authorList>
    </citation>
    <scope>NUCLEOTIDE SEQUENCE [LARGE SCALE GENOMIC DNA]</scope>
    <source>
        <strain evidence="1 2">P8021</strain>
    </source>
</reference>
<protein>
    <submittedName>
        <fullName evidence="1">Uncharacterized protein</fullName>
    </submittedName>
</protein>